<gene>
    <name evidence="2" type="ORF">COB67_08370</name>
</gene>
<dbReference type="Gene3D" id="2.30.42.10">
    <property type="match status" value="1"/>
</dbReference>
<dbReference type="SUPFAM" id="SSF50156">
    <property type="entry name" value="PDZ domain-like"/>
    <property type="match status" value="1"/>
</dbReference>
<name>A0A2A4T1R5_9DELT</name>
<reference evidence="3" key="1">
    <citation type="submission" date="2017-08" db="EMBL/GenBank/DDBJ databases">
        <title>A dynamic microbial community with high functional redundancy inhabits the cold, oxic subseafloor aquifer.</title>
        <authorList>
            <person name="Tully B.J."/>
            <person name="Wheat C.G."/>
            <person name="Glazer B.T."/>
            <person name="Huber J.A."/>
        </authorList>
    </citation>
    <scope>NUCLEOTIDE SEQUENCE [LARGE SCALE GENOMIC DNA]</scope>
</reference>
<protein>
    <recommendedName>
        <fullName evidence="4">PDZ domain-containing protein</fullName>
    </recommendedName>
</protein>
<feature type="region of interest" description="Disordered" evidence="1">
    <location>
        <begin position="189"/>
        <end position="219"/>
    </location>
</feature>
<evidence type="ECO:0000313" key="2">
    <source>
        <dbReference type="EMBL" id="PCI27513.1"/>
    </source>
</evidence>
<dbReference type="Proteomes" id="UP000218113">
    <property type="component" value="Unassembled WGS sequence"/>
</dbReference>
<sequence length="334" mass="38382">MNLNNFLLNLRAVITMPRALNLTNAVLVTTIAWQAGGLGAKVVENEFMQVPVREERFVPPKKVVESKALNFRDFQGIIDQNIFDVKVKEKKKVIEKAPERVQVEIQPLSAGLAQILNNLELQGIYRGQRNYTIIRHKQKRQEEVFSKGDNLFDTGVIIEKIEVRTKPSRIYVRLGEDQGILEFTDEENKKTTVKPLTQPSKRNKRSNVRPKRKNTIASPTKYTKNGKDYFIRSDEVDHELSNFSKLINQARIIPYFNKSSGDHEGYQIKLIDKGSLYDRLGLQNYDVIQSINGDPIDTPEKAFKLLKVLRNEREINVSLLRKGSPVSLNYFINN</sequence>
<evidence type="ECO:0008006" key="4">
    <source>
        <dbReference type="Google" id="ProtNLM"/>
    </source>
</evidence>
<evidence type="ECO:0000313" key="3">
    <source>
        <dbReference type="Proteomes" id="UP000218113"/>
    </source>
</evidence>
<evidence type="ECO:0000256" key="1">
    <source>
        <dbReference type="SAM" id="MobiDB-lite"/>
    </source>
</evidence>
<organism evidence="2 3">
    <name type="scientific">SAR324 cluster bacterium</name>
    <dbReference type="NCBI Taxonomy" id="2024889"/>
    <lineage>
        <taxon>Bacteria</taxon>
        <taxon>Deltaproteobacteria</taxon>
        <taxon>SAR324 cluster</taxon>
    </lineage>
</organism>
<dbReference type="InterPro" id="IPR036034">
    <property type="entry name" value="PDZ_sf"/>
</dbReference>
<dbReference type="AlphaFoldDB" id="A0A2A4T1R5"/>
<feature type="compositionally biased region" description="Basic residues" evidence="1">
    <location>
        <begin position="201"/>
        <end position="214"/>
    </location>
</feature>
<accession>A0A2A4T1R5</accession>
<proteinExistence type="predicted"/>
<comment type="caution">
    <text evidence="2">The sequence shown here is derived from an EMBL/GenBank/DDBJ whole genome shotgun (WGS) entry which is preliminary data.</text>
</comment>
<dbReference type="EMBL" id="NVSR01000057">
    <property type="protein sequence ID" value="PCI27513.1"/>
    <property type="molecule type" value="Genomic_DNA"/>
</dbReference>